<gene>
    <name evidence="2" type="ORF">PGLA2088_LOCUS3737</name>
</gene>
<evidence type="ECO:0000256" key="1">
    <source>
        <dbReference type="SAM" id="MobiDB-lite"/>
    </source>
</evidence>
<name>A0A813I670_POLGL</name>
<organism evidence="2 3">
    <name type="scientific">Polarella glacialis</name>
    <name type="common">Dinoflagellate</name>
    <dbReference type="NCBI Taxonomy" id="89957"/>
    <lineage>
        <taxon>Eukaryota</taxon>
        <taxon>Sar</taxon>
        <taxon>Alveolata</taxon>
        <taxon>Dinophyceae</taxon>
        <taxon>Suessiales</taxon>
        <taxon>Suessiaceae</taxon>
        <taxon>Polarella</taxon>
    </lineage>
</organism>
<accession>A0A813I670</accession>
<dbReference type="Proteomes" id="UP000626109">
    <property type="component" value="Unassembled WGS sequence"/>
</dbReference>
<proteinExistence type="predicted"/>
<evidence type="ECO:0000313" key="3">
    <source>
        <dbReference type="Proteomes" id="UP000626109"/>
    </source>
</evidence>
<feature type="region of interest" description="Disordered" evidence="1">
    <location>
        <begin position="313"/>
        <end position="334"/>
    </location>
</feature>
<dbReference type="AlphaFoldDB" id="A0A813I670"/>
<evidence type="ECO:0000313" key="2">
    <source>
        <dbReference type="EMBL" id="CAE8645237.1"/>
    </source>
</evidence>
<dbReference type="EMBL" id="CAJNNW010003286">
    <property type="protein sequence ID" value="CAE8645237.1"/>
    <property type="molecule type" value="Genomic_DNA"/>
</dbReference>
<protein>
    <submittedName>
        <fullName evidence="2">Uncharacterized protein</fullName>
    </submittedName>
</protein>
<sequence>MAAQFAVGASYRPIALQDSPLKPFLWPPLQRCSRKGSDALVSLQGDEGERSTSNCARRWSHSSNGPATFLPRATLNSMAAFAGIIAFCLRTTSKKRKLKSGGSCMVTACASVDPIFDAVGGAWQSDSAKLLRQWRTERRTRLLGSVDWSRYHLWVYFVDGAEPSYARARLCRFFFEKVCQGRDSSTILYCAAGGLEVTRSQEEELSLVASVPNLQADDLQNLALPPYMFAPTDLNMYDVIVAMDEETCNAVREQLRATSSSVPASDPDQLCILHDFLDAYDVLKASEQEDASMPLQQPKPGLQSGFLSADTLQNLSPGQPLRGEPLAKPVGSPMDGVPVAWETWGEAVWSAAQHGSDTLADASGLEDEQGGLLQPQVDTSCASAGRLLRSVVGLERCLHGSIPVGMRWWNDEE</sequence>
<reference evidence="2" key="1">
    <citation type="submission" date="2021-02" db="EMBL/GenBank/DDBJ databases">
        <authorList>
            <person name="Dougan E. K."/>
            <person name="Rhodes N."/>
            <person name="Thang M."/>
            <person name="Chan C."/>
        </authorList>
    </citation>
    <scope>NUCLEOTIDE SEQUENCE</scope>
</reference>
<comment type="caution">
    <text evidence="2">The sequence shown here is derived from an EMBL/GenBank/DDBJ whole genome shotgun (WGS) entry which is preliminary data.</text>
</comment>